<keyword evidence="6" id="KW-1133">Transmembrane helix</keyword>
<evidence type="ECO:0000256" key="2">
    <source>
        <dbReference type="ARBA" id="ARBA00022729"/>
    </source>
</evidence>
<keyword evidence="6" id="KW-0812">Transmembrane</keyword>
<dbReference type="CDD" id="cd02972">
    <property type="entry name" value="DsbA_family"/>
    <property type="match status" value="1"/>
</dbReference>
<evidence type="ECO:0000259" key="7">
    <source>
        <dbReference type="Pfam" id="PF13462"/>
    </source>
</evidence>
<evidence type="ECO:0000256" key="6">
    <source>
        <dbReference type="SAM" id="Phobius"/>
    </source>
</evidence>
<evidence type="ECO:0000313" key="8">
    <source>
        <dbReference type="EMBL" id="TBT95804.1"/>
    </source>
</evidence>
<keyword evidence="6" id="KW-0472">Membrane</keyword>
<dbReference type="EMBL" id="SDMR01000002">
    <property type="protein sequence ID" value="TBT95804.1"/>
    <property type="molecule type" value="Genomic_DNA"/>
</dbReference>
<evidence type="ECO:0000313" key="9">
    <source>
        <dbReference type="Proteomes" id="UP000291933"/>
    </source>
</evidence>
<feature type="domain" description="Thioredoxin-like fold" evidence="7">
    <location>
        <begin position="91"/>
        <end position="249"/>
    </location>
</feature>
<dbReference type="PANTHER" id="PTHR13887:SF14">
    <property type="entry name" value="DISULFIDE BOND FORMATION PROTEIN D"/>
    <property type="match status" value="1"/>
</dbReference>
<keyword evidence="9" id="KW-1185">Reference proteome</keyword>
<dbReference type="InterPro" id="IPR036249">
    <property type="entry name" value="Thioredoxin-like_sf"/>
</dbReference>
<comment type="similarity">
    <text evidence="1">Belongs to the thioredoxin family. DsbA subfamily.</text>
</comment>
<dbReference type="PANTHER" id="PTHR13887">
    <property type="entry name" value="GLUTATHIONE S-TRANSFERASE KAPPA"/>
    <property type="match status" value="1"/>
</dbReference>
<evidence type="ECO:0000256" key="3">
    <source>
        <dbReference type="ARBA" id="ARBA00023002"/>
    </source>
</evidence>
<dbReference type="SUPFAM" id="SSF52833">
    <property type="entry name" value="Thioredoxin-like"/>
    <property type="match status" value="1"/>
</dbReference>
<evidence type="ECO:0000256" key="5">
    <source>
        <dbReference type="ARBA" id="ARBA00023284"/>
    </source>
</evidence>
<dbReference type="InterPro" id="IPR012336">
    <property type="entry name" value="Thioredoxin-like_fold"/>
</dbReference>
<protein>
    <recommendedName>
        <fullName evidence="7">Thioredoxin-like fold domain-containing protein</fullName>
    </recommendedName>
</protein>
<name>A0A4Q9KMZ1_PROTD</name>
<feature type="transmembrane region" description="Helical" evidence="6">
    <location>
        <begin position="29"/>
        <end position="50"/>
    </location>
</feature>
<reference evidence="8 9" key="1">
    <citation type="submission" date="2019-01" db="EMBL/GenBank/DDBJ databases">
        <title>Lactibacter flavus gen. nov., sp. nov., a novel bacterium of the family Propionibacteriaceae isolated from raw milk and dairy products.</title>
        <authorList>
            <person name="Huptas C."/>
            <person name="Wenning M."/>
            <person name="Breitenwieser F."/>
            <person name="Doll E."/>
            <person name="Von Neubeck M."/>
            <person name="Busse H.-J."/>
            <person name="Scherer S."/>
        </authorList>
    </citation>
    <scope>NUCLEOTIDE SEQUENCE [LARGE SCALE GENOMIC DNA]</scope>
    <source>
        <strain evidence="8 9">DSM 22130</strain>
    </source>
</reference>
<dbReference type="Pfam" id="PF13462">
    <property type="entry name" value="Thioredoxin_4"/>
    <property type="match status" value="1"/>
</dbReference>
<dbReference type="AlphaFoldDB" id="A0A4Q9KMZ1"/>
<dbReference type="RefSeq" id="WP_131170919.1">
    <property type="nucleotide sequence ID" value="NZ_FXTL01000002.1"/>
</dbReference>
<keyword evidence="5" id="KW-0676">Redox-active center</keyword>
<proteinExistence type="inferred from homology"/>
<evidence type="ECO:0000256" key="4">
    <source>
        <dbReference type="ARBA" id="ARBA00023157"/>
    </source>
</evidence>
<dbReference type="GO" id="GO:0016491">
    <property type="term" value="F:oxidoreductase activity"/>
    <property type="evidence" value="ECO:0007669"/>
    <property type="project" value="UniProtKB-KW"/>
</dbReference>
<dbReference type="Proteomes" id="UP000291933">
    <property type="component" value="Unassembled WGS sequence"/>
</dbReference>
<accession>A0A4Q9KMZ1</accession>
<keyword evidence="4" id="KW-1015">Disulfide bond</keyword>
<comment type="caution">
    <text evidence="8">The sequence shown here is derived from an EMBL/GenBank/DDBJ whole genome shotgun (WGS) entry which is preliminary data.</text>
</comment>
<dbReference type="OrthoDB" id="117402at2"/>
<sequence>MTQPLGFPPPPAQPDPVARLQAEVAKLRTLAFGGLAVGLVATALAGFALMRTPQAAVVQAVPGQSSPAQAAATASEPIGKPADAGAAPSGTIILGTPNQGHPVLDIYEDFQCPACAQVEKTFGPQVDALIASGQVEVRYHAMSFLDGMLRNDSSVRAANGGFCANEQGRFPAWHDTLFAPANRPPKEGDGWTDAQLTAFAQQSGLDVTAWSTCLASKKYAGAVSDANQLSIAAGVKATPTYKLNGTSLNLNAVAAAGGLVKFVEANR</sequence>
<dbReference type="Gene3D" id="3.40.30.10">
    <property type="entry name" value="Glutaredoxin"/>
    <property type="match status" value="1"/>
</dbReference>
<keyword evidence="2" id="KW-0732">Signal</keyword>
<keyword evidence="3" id="KW-0560">Oxidoreductase</keyword>
<organism evidence="8 9">
    <name type="scientific">Propioniciclava tarda</name>
    <dbReference type="NCBI Taxonomy" id="433330"/>
    <lineage>
        <taxon>Bacteria</taxon>
        <taxon>Bacillati</taxon>
        <taxon>Actinomycetota</taxon>
        <taxon>Actinomycetes</taxon>
        <taxon>Propionibacteriales</taxon>
        <taxon>Propionibacteriaceae</taxon>
        <taxon>Propioniciclava</taxon>
    </lineage>
</organism>
<gene>
    <name evidence="8" type="ORF">ET996_02155</name>
</gene>
<evidence type="ECO:0000256" key="1">
    <source>
        <dbReference type="ARBA" id="ARBA00005791"/>
    </source>
</evidence>